<proteinExistence type="predicted"/>
<protein>
    <recommendedName>
        <fullName evidence="4">G protein-coupled receptor</fullName>
    </recommendedName>
</protein>
<dbReference type="EMBL" id="BTSY01000004">
    <property type="protein sequence ID" value="GMT24354.1"/>
    <property type="molecule type" value="Genomic_DNA"/>
</dbReference>
<name>A0AAV5W366_9BILA</name>
<comment type="caution">
    <text evidence="1">The sequence shown here is derived from an EMBL/GenBank/DDBJ whole genome shotgun (WGS) entry which is preliminary data.</text>
</comment>
<organism evidence="1 3">
    <name type="scientific">Pristionchus fissidentatus</name>
    <dbReference type="NCBI Taxonomy" id="1538716"/>
    <lineage>
        <taxon>Eukaryota</taxon>
        <taxon>Metazoa</taxon>
        <taxon>Ecdysozoa</taxon>
        <taxon>Nematoda</taxon>
        <taxon>Chromadorea</taxon>
        <taxon>Rhabditida</taxon>
        <taxon>Rhabditina</taxon>
        <taxon>Diplogasteromorpha</taxon>
        <taxon>Diplogasteroidea</taxon>
        <taxon>Neodiplogasteridae</taxon>
        <taxon>Pristionchus</taxon>
    </lineage>
</organism>
<sequence>MSLEMKDHTHFTKASAASNHSSRKIHQCASCSSPQWTEGSFEHCYGRRNGSLTPLRPPYQLPLQFFTSTRETGTIRSRAEQERKKWNWIHGRYLSSFVLCFANAQLLIDSEVFTLILSKIVRFCCLFC</sequence>
<accession>A0AAV5W366</accession>
<gene>
    <name evidence="1" type="ORF">PFISCL1PPCAC_15651</name>
    <name evidence="2" type="ORF">PFISCL1PPCAC_15665</name>
</gene>
<evidence type="ECO:0000313" key="2">
    <source>
        <dbReference type="EMBL" id="GMT24368.1"/>
    </source>
</evidence>
<dbReference type="AlphaFoldDB" id="A0AAV5W366"/>
<dbReference type="Proteomes" id="UP001432322">
    <property type="component" value="Unassembled WGS sequence"/>
</dbReference>
<keyword evidence="3" id="KW-1185">Reference proteome</keyword>
<evidence type="ECO:0008006" key="4">
    <source>
        <dbReference type="Google" id="ProtNLM"/>
    </source>
</evidence>
<reference evidence="1" key="1">
    <citation type="submission" date="2023-10" db="EMBL/GenBank/DDBJ databases">
        <title>Genome assembly of Pristionchus species.</title>
        <authorList>
            <person name="Yoshida K."/>
            <person name="Sommer R.J."/>
        </authorList>
    </citation>
    <scope>NUCLEOTIDE SEQUENCE</scope>
    <source>
        <strain evidence="1">RS5133</strain>
    </source>
</reference>
<evidence type="ECO:0000313" key="1">
    <source>
        <dbReference type="EMBL" id="GMT24354.1"/>
    </source>
</evidence>
<dbReference type="EMBL" id="BTSY01000004">
    <property type="protein sequence ID" value="GMT24368.1"/>
    <property type="molecule type" value="Genomic_DNA"/>
</dbReference>
<evidence type="ECO:0000313" key="3">
    <source>
        <dbReference type="Proteomes" id="UP001432322"/>
    </source>
</evidence>